<accession>A0A8S3RK17</accession>
<gene>
    <name evidence="3" type="ORF">MEDL_21580</name>
</gene>
<dbReference type="Proteomes" id="UP000683360">
    <property type="component" value="Unassembled WGS sequence"/>
</dbReference>
<feature type="region of interest" description="Disordered" evidence="1">
    <location>
        <begin position="352"/>
        <end position="375"/>
    </location>
</feature>
<evidence type="ECO:0000313" key="3">
    <source>
        <dbReference type="EMBL" id="CAG2207294.1"/>
    </source>
</evidence>
<evidence type="ECO:0000313" key="4">
    <source>
        <dbReference type="Proteomes" id="UP000683360"/>
    </source>
</evidence>
<dbReference type="OrthoDB" id="10335456at2759"/>
<reference evidence="3" key="1">
    <citation type="submission" date="2021-03" db="EMBL/GenBank/DDBJ databases">
        <authorList>
            <person name="Bekaert M."/>
        </authorList>
    </citation>
    <scope>NUCLEOTIDE SEQUENCE</scope>
</reference>
<dbReference type="PROSITE" id="PS00028">
    <property type="entry name" value="ZINC_FINGER_C2H2_1"/>
    <property type="match status" value="1"/>
</dbReference>
<protein>
    <recommendedName>
        <fullName evidence="2">C2H2-type domain-containing protein</fullName>
    </recommendedName>
</protein>
<sequence>MFKVGQLVWLNDPTRKIGVCSKLSAKWKGPYIITKCMDDTTYIVKKTAKQMAKAYHVNRLMSYEGQKLPMEKECWICPEKFDTTKQLKSHLASSVHSKMEVVCPFCLDRPTKYKRVWELKDHCNRFHKPAMQDMRPDVLSEGNAYYLAVHPACYRKVVRPTAFYSPSARDLKKAMQAWLKKSKDTYRTPEEWEQGWKEGTKFDGPPGEELFQPVYSGDETRAASSSSIDMEITRPEAWRITYVALVPQSIMVEAIFRRETYRFAIADTLLADVKYVSALTRRMLAIPQGGRQSAGRKHKLLGKTFSDRVTLAVKLLGLPEKYIKSIHRLETDFYAVPTTELFDPPSKTPVISKKKSSVKSTDDEITRNPHHLTCH</sequence>
<dbReference type="EMBL" id="CAJPWZ010001074">
    <property type="protein sequence ID" value="CAG2207294.1"/>
    <property type="molecule type" value="Genomic_DNA"/>
</dbReference>
<evidence type="ECO:0000259" key="2">
    <source>
        <dbReference type="PROSITE" id="PS00028"/>
    </source>
</evidence>
<feature type="domain" description="C2H2-type" evidence="2">
    <location>
        <begin position="74"/>
        <end position="96"/>
    </location>
</feature>
<dbReference type="AlphaFoldDB" id="A0A8S3RK17"/>
<organism evidence="3 4">
    <name type="scientific">Mytilus edulis</name>
    <name type="common">Blue mussel</name>
    <dbReference type="NCBI Taxonomy" id="6550"/>
    <lineage>
        <taxon>Eukaryota</taxon>
        <taxon>Metazoa</taxon>
        <taxon>Spiralia</taxon>
        <taxon>Lophotrochozoa</taxon>
        <taxon>Mollusca</taxon>
        <taxon>Bivalvia</taxon>
        <taxon>Autobranchia</taxon>
        <taxon>Pteriomorphia</taxon>
        <taxon>Mytilida</taxon>
        <taxon>Mytiloidea</taxon>
        <taxon>Mytilidae</taxon>
        <taxon>Mytilinae</taxon>
        <taxon>Mytilus</taxon>
    </lineage>
</organism>
<comment type="caution">
    <text evidence="3">The sequence shown here is derived from an EMBL/GenBank/DDBJ whole genome shotgun (WGS) entry which is preliminary data.</text>
</comment>
<dbReference type="InterPro" id="IPR013087">
    <property type="entry name" value="Znf_C2H2_type"/>
</dbReference>
<keyword evidence="4" id="KW-1185">Reference proteome</keyword>
<proteinExistence type="predicted"/>
<name>A0A8S3RK17_MYTED</name>
<evidence type="ECO:0000256" key="1">
    <source>
        <dbReference type="SAM" id="MobiDB-lite"/>
    </source>
</evidence>